<evidence type="ECO:0000256" key="7">
    <source>
        <dbReference type="ARBA" id="ARBA00022701"/>
    </source>
</evidence>
<evidence type="ECO:0000256" key="8">
    <source>
        <dbReference type="ARBA" id="ARBA00022776"/>
    </source>
</evidence>
<dbReference type="GO" id="GO:0005876">
    <property type="term" value="C:spindle microtubule"/>
    <property type="evidence" value="ECO:0007669"/>
    <property type="project" value="TreeGrafter"/>
</dbReference>
<dbReference type="PANTHER" id="PTHR48118">
    <property type="entry name" value="SPINDLE AND KINETOCHORE-ASSOCIATED PROTEIN 3"/>
    <property type="match status" value="1"/>
</dbReference>
<evidence type="ECO:0008006" key="17">
    <source>
        <dbReference type="Google" id="ProtNLM"/>
    </source>
</evidence>
<feature type="compositionally biased region" description="Low complexity" evidence="14">
    <location>
        <begin position="875"/>
        <end position="886"/>
    </location>
</feature>
<feature type="compositionally biased region" description="Low complexity" evidence="14">
    <location>
        <begin position="420"/>
        <end position="463"/>
    </location>
</feature>
<sequence length="1298" mass="128116">METAKRKPLHSAVKKFADDLRGLTSQLNEGVSFLNRATQLKPCAGAREFREAISDLQDEVTELTTEAEHLERFTVDAISFEELLGHCLALYQDNRTSIQRLEAHLAQYGYVAPPSLQREPENPVAAATVAAARWRGGAGSDVEDDEEGADEDVYATARVTATATASRPTTAGKPAASSRSSRQVVMVTPGWAKSKSGGGTASSRRSATPAGRLGKVLPDSDEDEDDDVDVDARGASGNDNNSDSGDDGMELDGGRGGGGRRPATGAAGLGARPTGSMAAGKGQLLAGAQAASWATALTAAAAVRASARKAPRPSVDSRGSATPEAMLMSPSMAQLLAKYNPPSDADPGLAMLPSTGGDAAAAAGAGAGGGGGGGGGGSRGAAGEQAAGARGRDGGSGGGTGVGTGTEELAAAMRGLSPFGRARGAGPAAGALPKEGAPAAQQAQQAQQDRFSGASSSLAAQASGGMGGGTAAAMTGGEDDTCALYHQLIRSRDVTVASLAQPQRPRPAAALQPQAAKAVQAPPPQQQQLQAPPLVVAAVAVPAPAVATIPQHSRFPTARSPTAAAFGAFGLDGGRNAQDASSTTPPPTSGGATVFVPPRSVTPLRSVPRADWQEHDKVLAEKMAGLEMAWVTSGQAGRANTPLRSDLRKSFTAVAEGATGGSGEGGGMAGFAAAMAAARPQSPAPSRAATEAFAASAFMAGERSAAPAGAAWPAHVQPAPAILQQPPQQQPHQALLQRRPVAPINVAGLDDGDMVRVLSPVQKEAPSPRRQPSAATPLGRSGSRLPTPAGSASAAAAASTTVVGATTTPRRDAAAGGSSSSSGLTPKGGAKHAPSNGHGHGAQSRGTPGKRAGSGIGGISTPGRVAHPAASQSMAGARPTTPPGRGLTPERVTRATSATTRTASTTSNAASAAAGAAGSRAGAAAGGVRGTPSSLRKSWNSSLSGLAQAEQAEPERAASGNITPSRIGRGHSATATNASASATASGALGANRTPGRARPVAEARAQPMPTAAAGVQPQVAVPALKIPALAREDTWGSAEDAGDSRTTSAGGAGPHEWRGFAAPAASAAMTSGGGASEFEVMLSMPPVGTPTAKTPGRGEDGAGGMAARTASGIAGGGGGGVPAAVLAGLSPGTSQLVSRALGEGFRPQTAAAGLSSRIPAPAATQRPAIADTRRAAGAATAAAVAAAAALPLPSGGSSSGAAGATAASCGVTLCSEEEWRLLPTRTQAAFPLEVINQYLRSLTAGRPSAGYFSVPDVEALSGDMTTTGAKLLINTLVKLGRCEVAAAAGGVMQYRIKP</sequence>
<dbReference type="GO" id="GO:0000940">
    <property type="term" value="C:outer kinetochore"/>
    <property type="evidence" value="ECO:0007669"/>
    <property type="project" value="InterPro"/>
</dbReference>
<evidence type="ECO:0000256" key="3">
    <source>
        <dbReference type="ARBA" id="ARBA00007716"/>
    </source>
</evidence>
<keyword evidence="11" id="KW-0131">Cell cycle</keyword>
<comment type="similarity">
    <text evidence="3">Belongs to the SKA3 family.</text>
</comment>
<feature type="compositionally biased region" description="Low complexity" evidence="14">
    <location>
        <begin position="160"/>
        <end position="171"/>
    </location>
</feature>
<evidence type="ECO:0000256" key="10">
    <source>
        <dbReference type="ARBA" id="ARBA00023212"/>
    </source>
</evidence>
<keyword evidence="5" id="KW-0963">Cytoplasm</keyword>
<keyword evidence="13" id="KW-0175">Coiled coil</keyword>
<keyword evidence="12" id="KW-0137">Centromere</keyword>
<evidence type="ECO:0000313" key="15">
    <source>
        <dbReference type="EMBL" id="KAG2435981.1"/>
    </source>
</evidence>
<feature type="compositionally biased region" description="Low complexity" evidence="14">
    <location>
        <begin position="894"/>
        <end position="923"/>
    </location>
</feature>
<feature type="compositionally biased region" description="Acidic residues" evidence="14">
    <location>
        <begin position="219"/>
        <end position="229"/>
    </location>
</feature>
<evidence type="ECO:0000256" key="11">
    <source>
        <dbReference type="ARBA" id="ARBA00023306"/>
    </source>
</evidence>
<dbReference type="Gene3D" id="6.10.250.1400">
    <property type="match status" value="1"/>
</dbReference>
<feature type="region of interest" description="Disordered" evidence="14">
    <location>
        <begin position="574"/>
        <end position="599"/>
    </location>
</feature>
<reference evidence="15" key="1">
    <citation type="journal article" date="2020" name="bioRxiv">
        <title>Comparative genomics of Chlamydomonas.</title>
        <authorList>
            <person name="Craig R.J."/>
            <person name="Hasan A.R."/>
            <person name="Ness R.W."/>
            <person name="Keightley P.D."/>
        </authorList>
    </citation>
    <scope>NUCLEOTIDE SEQUENCE</scope>
    <source>
        <strain evidence="15">CCAP 11/173</strain>
    </source>
</reference>
<keyword evidence="6" id="KW-0132">Cell division</keyword>
<protein>
    <recommendedName>
        <fullName evidence="17">Spindle and kinetochore-associated protein 3</fullName>
    </recommendedName>
</protein>
<dbReference type="InterPro" id="IPR033341">
    <property type="entry name" value="SKA3"/>
</dbReference>
<feature type="compositionally biased region" description="Low complexity" evidence="14">
    <location>
        <begin position="261"/>
        <end position="274"/>
    </location>
</feature>
<feature type="region of interest" description="Disordered" evidence="14">
    <location>
        <begin position="1084"/>
        <end position="1109"/>
    </location>
</feature>
<proteinExistence type="inferred from homology"/>
<evidence type="ECO:0000256" key="5">
    <source>
        <dbReference type="ARBA" id="ARBA00022490"/>
    </source>
</evidence>
<dbReference type="GO" id="GO:0000278">
    <property type="term" value="P:mitotic cell cycle"/>
    <property type="evidence" value="ECO:0007669"/>
    <property type="project" value="TreeGrafter"/>
</dbReference>
<comment type="subcellular location">
    <subcellularLocation>
        <location evidence="2">Chromosome</location>
        <location evidence="2">Centromere</location>
        <location evidence="2">Kinetochore</location>
    </subcellularLocation>
    <subcellularLocation>
        <location evidence="1">Cytoplasm</location>
        <location evidence="1">Cytoskeleton</location>
        <location evidence="1">Spindle</location>
    </subcellularLocation>
</comment>
<feature type="coiled-coil region" evidence="13">
    <location>
        <begin position="46"/>
        <end position="73"/>
    </location>
</feature>
<evidence type="ECO:0000256" key="6">
    <source>
        <dbReference type="ARBA" id="ARBA00022618"/>
    </source>
</evidence>
<evidence type="ECO:0000256" key="2">
    <source>
        <dbReference type="ARBA" id="ARBA00004629"/>
    </source>
</evidence>
<dbReference type="Proteomes" id="UP000613740">
    <property type="component" value="Unassembled WGS sequence"/>
</dbReference>
<evidence type="ECO:0000256" key="1">
    <source>
        <dbReference type="ARBA" id="ARBA00004186"/>
    </source>
</evidence>
<feature type="region of interest" description="Disordered" evidence="14">
    <location>
        <begin position="1034"/>
        <end position="1058"/>
    </location>
</feature>
<keyword evidence="9" id="KW-0995">Kinetochore</keyword>
<feature type="compositionally biased region" description="Low complexity" evidence="14">
    <location>
        <begin position="930"/>
        <end position="951"/>
    </location>
</feature>
<accession>A0A835TD17</accession>
<keyword evidence="4" id="KW-0158">Chromosome</keyword>
<evidence type="ECO:0000313" key="16">
    <source>
        <dbReference type="Proteomes" id="UP000613740"/>
    </source>
</evidence>
<evidence type="ECO:0000256" key="12">
    <source>
        <dbReference type="ARBA" id="ARBA00023328"/>
    </source>
</evidence>
<evidence type="ECO:0000256" key="13">
    <source>
        <dbReference type="SAM" id="Coils"/>
    </source>
</evidence>
<evidence type="ECO:0000256" key="14">
    <source>
        <dbReference type="SAM" id="MobiDB-lite"/>
    </source>
</evidence>
<feature type="region of interest" description="Disordered" evidence="14">
    <location>
        <begin position="160"/>
        <end position="274"/>
    </location>
</feature>
<feature type="compositionally biased region" description="Gly residues" evidence="14">
    <location>
        <begin position="394"/>
        <end position="404"/>
    </location>
</feature>
<comment type="caution">
    <text evidence="15">The sequence shown here is derived from an EMBL/GenBank/DDBJ whole genome shotgun (WGS) entry which is preliminary data.</text>
</comment>
<keyword evidence="10" id="KW-0206">Cytoskeleton</keyword>
<evidence type="ECO:0000256" key="4">
    <source>
        <dbReference type="ARBA" id="ARBA00022454"/>
    </source>
</evidence>
<keyword evidence="7" id="KW-0493">Microtubule</keyword>
<organism evidence="15 16">
    <name type="scientific">Chlamydomonas schloesseri</name>
    <dbReference type="NCBI Taxonomy" id="2026947"/>
    <lineage>
        <taxon>Eukaryota</taxon>
        <taxon>Viridiplantae</taxon>
        <taxon>Chlorophyta</taxon>
        <taxon>core chlorophytes</taxon>
        <taxon>Chlorophyceae</taxon>
        <taxon>CS clade</taxon>
        <taxon>Chlamydomonadales</taxon>
        <taxon>Chlamydomonadaceae</taxon>
        <taxon>Chlamydomonas</taxon>
    </lineage>
</organism>
<feature type="region of interest" description="Disordered" evidence="14">
    <location>
        <begin position="357"/>
        <end position="405"/>
    </location>
</feature>
<name>A0A835TD17_9CHLO</name>
<feature type="region of interest" description="Disordered" evidence="14">
    <location>
        <begin position="1151"/>
        <end position="1171"/>
    </location>
</feature>
<feature type="compositionally biased region" description="Low complexity" evidence="14">
    <location>
        <begin position="972"/>
        <end position="991"/>
    </location>
</feature>
<keyword evidence="16" id="KW-1185">Reference proteome</keyword>
<keyword evidence="8" id="KW-0498">Mitosis</keyword>
<dbReference type="PANTHER" id="PTHR48118:SF1">
    <property type="entry name" value="SPINDLE AND KINETOCHORE-ASSOCIATED PROTEIN 3"/>
    <property type="match status" value="1"/>
</dbReference>
<feature type="compositionally biased region" description="Low complexity" evidence="14">
    <location>
        <begin position="786"/>
        <end position="823"/>
    </location>
</feature>
<feature type="compositionally biased region" description="Gly residues" evidence="14">
    <location>
        <begin position="365"/>
        <end position="380"/>
    </location>
</feature>
<dbReference type="GO" id="GO:0007059">
    <property type="term" value="P:chromosome segregation"/>
    <property type="evidence" value="ECO:0007669"/>
    <property type="project" value="InterPro"/>
</dbReference>
<feature type="region of interest" description="Disordered" evidence="14">
    <location>
        <begin position="305"/>
        <end position="324"/>
    </location>
</feature>
<dbReference type="EMBL" id="JAEHOD010000051">
    <property type="protein sequence ID" value="KAG2435981.1"/>
    <property type="molecule type" value="Genomic_DNA"/>
</dbReference>
<feature type="region of interest" description="Disordered" evidence="14">
    <location>
        <begin position="760"/>
        <end position="1014"/>
    </location>
</feature>
<feature type="region of interest" description="Disordered" evidence="14">
    <location>
        <begin position="418"/>
        <end position="472"/>
    </location>
</feature>
<dbReference type="GO" id="GO:0051301">
    <property type="term" value="P:cell division"/>
    <property type="evidence" value="ECO:0007669"/>
    <property type="project" value="UniProtKB-KW"/>
</dbReference>
<gene>
    <name evidence="15" type="ORF">HYH02_011694</name>
</gene>
<dbReference type="OrthoDB" id="552789at2759"/>
<evidence type="ECO:0000256" key="9">
    <source>
        <dbReference type="ARBA" id="ARBA00022838"/>
    </source>
</evidence>